<reference evidence="3" key="1">
    <citation type="submission" date="2016-11" db="UniProtKB">
        <authorList>
            <consortium name="WormBaseParasite"/>
        </authorList>
    </citation>
    <scope>IDENTIFICATION</scope>
</reference>
<name>A0A1I8F2F8_9PLAT</name>
<dbReference type="WBParaSite" id="maker-unitig_15513-snap-gene-0.1-mRNA-1">
    <property type="protein sequence ID" value="maker-unitig_15513-snap-gene-0.1-mRNA-1"/>
    <property type="gene ID" value="maker-unitig_15513-snap-gene-0.1"/>
</dbReference>
<keyword evidence="2" id="KW-1185">Reference proteome</keyword>
<feature type="compositionally biased region" description="Gly residues" evidence="1">
    <location>
        <begin position="571"/>
        <end position="580"/>
    </location>
</feature>
<protein>
    <submittedName>
        <fullName evidence="3">F-box only protein 15</fullName>
    </submittedName>
</protein>
<proteinExistence type="predicted"/>
<sequence length="629" mass="66934">MRFGAPGASRRARMRLECPGASRGARMRFGSARVLAGVPGCALECRVLSRSAGCAFGCPVATGVPGMRFGVPGASRGASEPLECPGASRGCQDTLWSARGASRGAMDALWSARVLAGVPGMRSGVARGCQDSLWSGRVLAGVPGCALECPGASRVPGYALECPGVLAGVPGYALECPGASQGVPGYALECPVVLGRFRLDRWPRKLSCLNAAGTLECLGVSRLSRAQLLESSILVLFLWKQLAVSAAVPGRQQSRQFAILDLDTGWWRQAPTFFAGPPVVSMRRARSVYCLLTWFDMAGGQPQLQICSYMNGQPEGFHMLREIPLACRPSPVETALDRLVVTGQQSLLLFTGFSDPQLIGLSASPVRQLHHEIRLLTEEHQADWFAVRILQLERSGQRRRCSQLISVNKESLSILPVTDELPAEVGVSDSRLHRQPPVPVAALEPHHRASSTPRRCASPATSPWPAPGASRQRKPPLRRGDARPTARRWPLLRPFRVGRQPKTPRSSAGWDSNPGPASCSPAVRLATSSPCGTDGPEAGNVWTVADPDCGQAPAGFALGPRQPPAARRRGGGGGGGGGGGVSSACVVVVSEVRRTSGGPLDRPQWASWSQWRFYGDSVKESFAVLFREG</sequence>
<feature type="region of interest" description="Disordered" evidence="1">
    <location>
        <begin position="440"/>
        <end position="530"/>
    </location>
</feature>
<evidence type="ECO:0000256" key="1">
    <source>
        <dbReference type="SAM" id="MobiDB-lite"/>
    </source>
</evidence>
<evidence type="ECO:0000313" key="3">
    <source>
        <dbReference type="WBParaSite" id="maker-unitig_15513-snap-gene-0.1-mRNA-1"/>
    </source>
</evidence>
<organism evidence="2 3">
    <name type="scientific">Macrostomum lignano</name>
    <dbReference type="NCBI Taxonomy" id="282301"/>
    <lineage>
        <taxon>Eukaryota</taxon>
        <taxon>Metazoa</taxon>
        <taxon>Spiralia</taxon>
        <taxon>Lophotrochozoa</taxon>
        <taxon>Platyhelminthes</taxon>
        <taxon>Rhabditophora</taxon>
        <taxon>Macrostomorpha</taxon>
        <taxon>Macrostomida</taxon>
        <taxon>Macrostomidae</taxon>
        <taxon>Macrostomum</taxon>
    </lineage>
</organism>
<evidence type="ECO:0000313" key="2">
    <source>
        <dbReference type="Proteomes" id="UP000095280"/>
    </source>
</evidence>
<dbReference type="AlphaFoldDB" id="A0A1I8F2F8"/>
<accession>A0A1I8F2F8</accession>
<feature type="region of interest" description="Disordered" evidence="1">
    <location>
        <begin position="558"/>
        <end position="580"/>
    </location>
</feature>
<dbReference type="Proteomes" id="UP000095280">
    <property type="component" value="Unplaced"/>
</dbReference>